<proteinExistence type="predicted"/>
<evidence type="ECO:0000313" key="1">
    <source>
        <dbReference type="EMBL" id="AES77936.1"/>
    </source>
</evidence>
<evidence type="ECO:0000313" key="3">
    <source>
        <dbReference type="Proteomes" id="UP000002051"/>
    </source>
</evidence>
<dbReference type="eggNOG" id="KOG0017">
    <property type="taxonomic scope" value="Eukaryota"/>
</dbReference>
<reference evidence="1 3" key="2">
    <citation type="journal article" date="2014" name="BMC Genomics">
        <title>An improved genome release (version Mt4.0) for the model legume Medicago truncatula.</title>
        <authorList>
            <person name="Tang H."/>
            <person name="Krishnakumar V."/>
            <person name="Bidwell S."/>
            <person name="Rosen B."/>
            <person name="Chan A."/>
            <person name="Zhou S."/>
            <person name="Gentzbittel L."/>
            <person name="Childs K.L."/>
            <person name="Yandell M."/>
            <person name="Gundlach H."/>
            <person name="Mayer K.F."/>
            <person name="Schwartz D.C."/>
            <person name="Town C.D."/>
        </authorList>
    </citation>
    <scope>GENOME REANNOTATION</scope>
    <source>
        <strain evidence="2 3">cv. Jemalong A17</strain>
    </source>
</reference>
<accession>G7KTX2</accession>
<dbReference type="InterPro" id="IPR036397">
    <property type="entry name" value="RNaseH_sf"/>
</dbReference>
<name>G7KTX2_MEDTR</name>
<keyword evidence="3" id="KW-1185">Reference proteome</keyword>
<organism evidence="1 3">
    <name type="scientific">Medicago truncatula</name>
    <name type="common">Barrel medic</name>
    <name type="synonym">Medicago tribuloides</name>
    <dbReference type="NCBI Taxonomy" id="3880"/>
    <lineage>
        <taxon>Eukaryota</taxon>
        <taxon>Viridiplantae</taxon>
        <taxon>Streptophyta</taxon>
        <taxon>Embryophyta</taxon>
        <taxon>Tracheophyta</taxon>
        <taxon>Spermatophyta</taxon>
        <taxon>Magnoliopsida</taxon>
        <taxon>eudicotyledons</taxon>
        <taxon>Gunneridae</taxon>
        <taxon>Pentapetalae</taxon>
        <taxon>rosids</taxon>
        <taxon>fabids</taxon>
        <taxon>Fabales</taxon>
        <taxon>Fabaceae</taxon>
        <taxon>Papilionoideae</taxon>
        <taxon>50 kb inversion clade</taxon>
        <taxon>NPAAA clade</taxon>
        <taxon>Hologalegina</taxon>
        <taxon>IRL clade</taxon>
        <taxon>Trifolieae</taxon>
        <taxon>Medicago</taxon>
    </lineage>
</organism>
<gene>
    <name evidence="1" type="ordered locus">MTR_7g022000</name>
</gene>
<dbReference type="GO" id="GO:0003676">
    <property type="term" value="F:nucleic acid binding"/>
    <property type="evidence" value="ECO:0007669"/>
    <property type="project" value="InterPro"/>
</dbReference>
<dbReference type="InterPro" id="IPR012337">
    <property type="entry name" value="RNaseH-like_sf"/>
</dbReference>
<protein>
    <submittedName>
        <fullName evidence="1 2">Uncharacterized protein</fullName>
    </submittedName>
</protein>
<dbReference type="HOGENOM" id="CLU_2593444_0_0_1"/>
<dbReference type="AlphaFoldDB" id="G7KTX2"/>
<evidence type="ECO:0000313" key="2">
    <source>
        <dbReference type="EnsemblPlants" id="AES77936"/>
    </source>
</evidence>
<dbReference type="PaxDb" id="3880-AES77936"/>
<dbReference type="Proteomes" id="UP000002051">
    <property type="component" value="Unassembled WGS sequence"/>
</dbReference>
<sequence length="80" mass="9514">MKVWVYFLKHKSDTFEDCENWKAMGENETKLTIKKKLKTNNGCEYQNTKFNKVSYEHGIKMERIVSSCTPRQGNVYKLMN</sequence>
<dbReference type="Gene3D" id="3.30.420.10">
    <property type="entry name" value="Ribonuclease H-like superfamily/Ribonuclease H"/>
    <property type="match status" value="1"/>
</dbReference>
<dbReference type="EMBL" id="CM001223">
    <property type="protein sequence ID" value="AES77936.1"/>
    <property type="molecule type" value="Genomic_DNA"/>
</dbReference>
<dbReference type="SUPFAM" id="SSF53098">
    <property type="entry name" value="Ribonuclease H-like"/>
    <property type="match status" value="1"/>
</dbReference>
<reference evidence="2" key="3">
    <citation type="submission" date="2015-04" db="UniProtKB">
        <authorList>
            <consortium name="EnsemblPlants"/>
        </authorList>
    </citation>
    <scope>IDENTIFICATION</scope>
    <source>
        <strain evidence="2">cv. Jemalong A17</strain>
    </source>
</reference>
<dbReference type="EnsemblPlants" id="AES77936">
    <property type="protein sequence ID" value="AES77936"/>
    <property type="gene ID" value="MTR_7g022000"/>
</dbReference>
<reference evidence="1 3" key="1">
    <citation type="journal article" date="2011" name="Nature">
        <title>The Medicago genome provides insight into the evolution of rhizobial symbioses.</title>
        <authorList>
            <person name="Young N.D."/>
            <person name="Debelle F."/>
            <person name="Oldroyd G.E."/>
            <person name="Geurts R."/>
            <person name="Cannon S.B."/>
            <person name="Udvardi M.K."/>
            <person name="Benedito V.A."/>
            <person name="Mayer K.F."/>
            <person name="Gouzy J."/>
            <person name="Schoof H."/>
            <person name="Van de Peer Y."/>
            <person name="Proost S."/>
            <person name="Cook D.R."/>
            <person name="Meyers B.C."/>
            <person name="Spannagl M."/>
            <person name="Cheung F."/>
            <person name="De Mita S."/>
            <person name="Krishnakumar V."/>
            <person name="Gundlach H."/>
            <person name="Zhou S."/>
            <person name="Mudge J."/>
            <person name="Bharti A.K."/>
            <person name="Murray J.D."/>
            <person name="Naoumkina M.A."/>
            <person name="Rosen B."/>
            <person name="Silverstein K.A."/>
            <person name="Tang H."/>
            <person name="Rombauts S."/>
            <person name="Zhao P.X."/>
            <person name="Zhou P."/>
            <person name="Barbe V."/>
            <person name="Bardou P."/>
            <person name="Bechner M."/>
            <person name="Bellec A."/>
            <person name="Berger A."/>
            <person name="Berges H."/>
            <person name="Bidwell S."/>
            <person name="Bisseling T."/>
            <person name="Choisne N."/>
            <person name="Couloux A."/>
            <person name="Denny R."/>
            <person name="Deshpande S."/>
            <person name="Dai X."/>
            <person name="Doyle J.J."/>
            <person name="Dudez A.M."/>
            <person name="Farmer A.D."/>
            <person name="Fouteau S."/>
            <person name="Franken C."/>
            <person name="Gibelin C."/>
            <person name="Gish J."/>
            <person name="Goldstein S."/>
            <person name="Gonzalez A.J."/>
            <person name="Green P.J."/>
            <person name="Hallab A."/>
            <person name="Hartog M."/>
            <person name="Hua A."/>
            <person name="Humphray S.J."/>
            <person name="Jeong D.H."/>
            <person name="Jing Y."/>
            <person name="Jocker A."/>
            <person name="Kenton S.M."/>
            <person name="Kim D.J."/>
            <person name="Klee K."/>
            <person name="Lai H."/>
            <person name="Lang C."/>
            <person name="Lin S."/>
            <person name="Macmil S.L."/>
            <person name="Magdelenat G."/>
            <person name="Matthews L."/>
            <person name="McCorrison J."/>
            <person name="Monaghan E.L."/>
            <person name="Mun J.H."/>
            <person name="Najar F.Z."/>
            <person name="Nicholson C."/>
            <person name="Noirot C."/>
            <person name="O'Bleness M."/>
            <person name="Paule C.R."/>
            <person name="Poulain J."/>
            <person name="Prion F."/>
            <person name="Qin B."/>
            <person name="Qu C."/>
            <person name="Retzel E.F."/>
            <person name="Riddle C."/>
            <person name="Sallet E."/>
            <person name="Samain S."/>
            <person name="Samson N."/>
            <person name="Sanders I."/>
            <person name="Saurat O."/>
            <person name="Scarpelli C."/>
            <person name="Schiex T."/>
            <person name="Segurens B."/>
            <person name="Severin A.J."/>
            <person name="Sherrier D.J."/>
            <person name="Shi R."/>
            <person name="Sims S."/>
            <person name="Singer S.R."/>
            <person name="Sinharoy S."/>
            <person name="Sterck L."/>
            <person name="Viollet A."/>
            <person name="Wang B.B."/>
            <person name="Wang K."/>
            <person name="Wang M."/>
            <person name="Wang X."/>
            <person name="Warfsmann J."/>
            <person name="Weissenbach J."/>
            <person name="White D.D."/>
            <person name="White J.D."/>
            <person name="Wiley G.B."/>
            <person name="Wincker P."/>
            <person name="Xing Y."/>
            <person name="Yang L."/>
            <person name="Yao Z."/>
            <person name="Ying F."/>
            <person name="Zhai J."/>
            <person name="Zhou L."/>
            <person name="Zuber A."/>
            <person name="Denarie J."/>
            <person name="Dixon R.A."/>
            <person name="May G.D."/>
            <person name="Schwartz D.C."/>
            <person name="Rogers J."/>
            <person name="Quetier F."/>
            <person name="Town C.D."/>
            <person name="Roe B.A."/>
        </authorList>
    </citation>
    <scope>NUCLEOTIDE SEQUENCE [LARGE SCALE GENOMIC DNA]</scope>
    <source>
        <strain evidence="1">A17</strain>
        <strain evidence="2 3">cv. Jemalong A17</strain>
    </source>
</reference>